<dbReference type="GO" id="GO:0016567">
    <property type="term" value="P:protein ubiquitination"/>
    <property type="evidence" value="ECO:0007669"/>
    <property type="project" value="UniProtKB-UniPathway"/>
</dbReference>
<comment type="caution">
    <text evidence="4">The sequence shown here is derived from an EMBL/GenBank/DDBJ whole genome shotgun (WGS) entry which is preliminary data.</text>
</comment>
<dbReference type="Proteomes" id="UP000265520">
    <property type="component" value="Unassembled WGS sequence"/>
</dbReference>
<dbReference type="PROSITE" id="PS51649">
    <property type="entry name" value="NPH3"/>
    <property type="match status" value="1"/>
</dbReference>
<sequence>AHPFLSDTDRKKVCSMMDCQKLSREARVHAAQNKWLKSSIMNSNVCATTWMVAG</sequence>
<comment type="similarity">
    <text evidence="2">Belongs to the NPH3 family.</text>
</comment>
<dbReference type="InterPro" id="IPR027356">
    <property type="entry name" value="NPH3_dom"/>
</dbReference>
<dbReference type="InterPro" id="IPR043454">
    <property type="entry name" value="NPH3/RPT2-like"/>
</dbReference>
<keyword evidence="1" id="KW-0833">Ubl conjugation pathway</keyword>
<organism evidence="4 5">
    <name type="scientific">Trifolium medium</name>
    <dbReference type="NCBI Taxonomy" id="97028"/>
    <lineage>
        <taxon>Eukaryota</taxon>
        <taxon>Viridiplantae</taxon>
        <taxon>Streptophyta</taxon>
        <taxon>Embryophyta</taxon>
        <taxon>Tracheophyta</taxon>
        <taxon>Spermatophyta</taxon>
        <taxon>Magnoliopsida</taxon>
        <taxon>eudicotyledons</taxon>
        <taxon>Gunneridae</taxon>
        <taxon>Pentapetalae</taxon>
        <taxon>rosids</taxon>
        <taxon>fabids</taxon>
        <taxon>Fabales</taxon>
        <taxon>Fabaceae</taxon>
        <taxon>Papilionoideae</taxon>
        <taxon>50 kb inversion clade</taxon>
        <taxon>NPAAA clade</taxon>
        <taxon>Hologalegina</taxon>
        <taxon>IRL clade</taxon>
        <taxon>Trifolieae</taxon>
        <taxon>Trifolium</taxon>
    </lineage>
</organism>
<evidence type="ECO:0000313" key="5">
    <source>
        <dbReference type="Proteomes" id="UP000265520"/>
    </source>
</evidence>
<evidence type="ECO:0000313" key="4">
    <source>
        <dbReference type="EMBL" id="MCI05403.1"/>
    </source>
</evidence>
<dbReference type="EMBL" id="LXQA010058567">
    <property type="protein sequence ID" value="MCI05403.1"/>
    <property type="molecule type" value="Genomic_DNA"/>
</dbReference>
<evidence type="ECO:0000256" key="1">
    <source>
        <dbReference type="ARBA" id="ARBA00022786"/>
    </source>
</evidence>
<protein>
    <submittedName>
        <fullName evidence="4">BTB/POZ domain-containing protein</fullName>
    </submittedName>
</protein>
<accession>A0A392P034</accession>
<dbReference type="UniPathway" id="UPA00143"/>
<name>A0A392P034_9FABA</name>
<dbReference type="Pfam" id="PF03000">
    <property type="entry name" value="NPH3"/>
    <property type="match status" value="1"/>
</dbReference>
<evidence type="ECO:0000259" key="3">
    <source>
        <dbReference type="PROSITE" id="PS51649"/>
    </source>
</evidence>
<reference evidence="4 5" key="1">
    <citation type="journal article" date="2018" name="Front. Plant Sci.">
        <title>Red Clover (Trifolium pratense) and Zigzag Clover (T. medium) - A Picture of Genomic Similarities and Differences.</title>
        <authorList>
            <person name="Dluhosova J."/>
            <person name="Istvanek J."/>
            <person name="Nedelnik J."/>
            <person name="Repkova J."/>
        </authorList>
    </citation>
    <scope>NUCLEOTIDE SEQUENCE [LARGE SCALE GENOMIC DNA]</scope>
    <source>
        <strain evidence="5">cv. 10/8</strain>
        <tissue evidence="4">Leaf</tissue>
    </source>
</reference>
<evidence type="ECO:0000256" key="2">
    <source>
        <dbReference type="PROSITE-ProRule" id="PRU00982"/>
    </source>
</evidence>
<feature type="non-terminal residue" evidence="4">
    <location>
        <position position="1"/>
    </location>
</feature>
<keyword evidence="5" id="KW-1185">Reference proteome</keyword>
<feature type="domain" description="NPH3" evidence="3">
    <location>
        <begin position="1"/>
        <end position="51"/>
    </location>
</feature>
<dbReference type="PANTHER" id="PTHR32370">
    <property type="entry name" value="OS12G0117600 PROTEIN"/>
    <property type="match status" value="1"/>
</dbReference>
<dbReference type="AlphaFoldDB" id="A0A392P034"/>
<proteinExistence type="inferred from homology"/>